<evidence type="ECO:0000259" key="4">
    <source>
        <dbReference type="Pfam" id="PF14214"/>
    </source>
</evidence>
<dbReference type="EnsemblPlants" id="Bo5g122800.1">
    <property type="protein sequence ID" value="Bo5g122800.1"/>
    <property type="gene ID" value="Bo5g122800"/>
</dbReference>
<dbReference type="PANTHER" id="PTHR10492">
    <property type="match status" value="1"/>
</dbReference>
<comment type="cofactor">
    <cofactor evidence="1">
        <name>Mg(2+)</name>
        <dbReference type="ChEBI" id="CHEBI:18420"/>
    </cofactor>
</comment>
<proteinExistence type="inferred from homology"/>
<evidence type="ECO:0000256" key="1">
    <source>
        <dbReference type="RuleBase" id="RU363044"/>
    </source>
</evidence>
<keyword evidence="6" id="KW-1185">Reference proteome</keyword>
<sequence>MSKRSSALSQDLNAEPRSLGFRRTRATKKDKGSTSKLEENPIVACTKCGALMWISESTGTDPRTGEPTFTICCNHGKIKISPIRQPPALLEELLQSKKFRDTIRVYNFVLSFTSIGMKMDYSVVHVPGPYTIRIQGQTHHRIGSLIPRQGHLPEYLQLYIFDTHNEVKNRLNAMGQTSTEGSLDETTLERLIEMIDENNYKGKGKEYDLPGTSEVAGLIVGDMSSTIGERDIVVQFQTDTLQQLHDDHPLYKSLQYPLLFPYGEYGFHPEITLHLETGTSRTRQFLTIREFYATQIQTRLNQGMTLIKSGRLLHQYIVDIYTAIEEDRLRWARNNQDVLRAELYNNVLDAVPRDDTDAKIIGQRFILPPSFTGGPRYGGECHNDRPDIECRAFKMKLDQLLKDFKKGTCFKPYTVAIHRIEFQKRGLPHAHILLWFGNSSRIPSADEVDAIISAELPDTEKDPEAYALVTKHMIHGPCGVMNPKSPCMDKNVCTKKFPRPFNDNTSVDKSGYILYHRRRNENATVVKNGSTLDNTFVVPHNIDLLKKYEAHINVEWCNRTSAVKYLFKYITKGVDRATTVIEKGNTASTSDATASGGSKERVIKHRNEIQEYIDARYLSACESMWRMSAFYIHKRKPSVEKLIIHLEGEHNISVKETDNLGRVIRKPGYFVWNNNTKVWSERKRGRAIGRIVAVHPSAGDRYYLRILINKIKGPRSYDELKTYNDVKYPDFKSVCYAHGYLDNDVEWLESMSEGALWATPYQLREMFVTFLNSCFVSSPKNLWENSWRSMSEDILYKRQRILNHANLELDDDTLEQYTLIEVEKLMRLHERSLGDIKEMPKIKPVLLRELGNSLWNQELDYDVSEETLRHDMQFNKLNPDQRAIYEAVLDSVDKKDGKLFFVYGAGGTGKTFLYQTIISRIRSRKHIVLPVASSGIAALLLPNGRLLNSRTAHSRFNIPLKLSEDKLCNIKPGTMLAELIEKTYLIIWDEAPMTHKHAFEALDKTLRDIMSKKALLQRNFRRADTVLASISHSYLWGSCHKFSLKINMRVNQDEKEFSYWLLQVVEGHPHLESGYECDNHHEQMIAVDKSLIRVSGDDLLIEVVDAAYGHISKMTNPQTSYTDKAILTPRNEIVDEINTYTISQTDEVSRDYFSSESFEISDTRSKHNETLYSIEYLNSLEFSGLPSHKLTLKVGAPAKIVTGSHIGKEVLIPRIVLLHEETKLPLTLRRRKFPIRLCYAMTINKSQGQSLKEVILYLPKPVFTHGQLYVALSRVTSKAGLTIIKYEDSHQLRIYSPQHISQTMVQSNEEELTRSLYPAMPCYFFLMVHTSSPVIQMT</sequence>
<dbReference type="InterPro" id="IPR025476">
    <property type="entry name" value="Helitron_helicase-like"/>
</dbReference>
<dbReference type="HOGENOM" id="CLU_001324_0_2_1"/>
<keyword evidence="1" id="KW-0547">Nucleotide-binding</keyword>
<protein>
    <recommendedName>
        <fullName evidence="1">ATP-dependent DNA helicase</fullName>
        <ecNumber evidence="1">5.6.2.3</ecNumber>
    </recommendedName>
</protein>
<dbReference type="GO" id="GO:0006310">
    <property type="term" value="P:DNA recombination"/>
    <property type="evidence" value="ECO:0007669"/>
    <property type="project" value="UniProtKB-KW"/>
</dbReference>
<evidence type="ECO:0000313" key="6">
    <source>
        <dbReference type="Proteomes" id="UP000032141"/>
    </source>
</evidence>
<keyword evidence="1" id="KW-0067">ATP-binding</keyword>
<feature type="domain" description="Helitron helicase-like" evidence="4">
    <location>
        <begin position="383"/>
        <end position="434"/>
    </location>
</feature>
<dbReference type="Proteomes" id="UP000032141">
    <property type="component" value="Chromosome C5"/>
</dbReference>
<dbReference type="Pfam" id="PF05970">
    <property type="entry name" value="PIF1"/>
    <property type="match status" value="1"/>
</dbReference>
<reference evidence="5" key="2">
    <citation type="submission" date="2015-03" db="UniProtKB">
        <authorList>
            <consortium name="EnsemblPlants"/>
        </authorList>
    </citation>
    <scope>IDENTIFICATION</scope>
</reference>
<feature type="domain" description="Helitron helicase-like" evidence="4">
    <location>
        <begin position="291"/>
        <end position="380"/>
    </location>
</feature>
<feature type="compositionally biased region" description="Polar residues" evidence="2">
    <location>
        <begin position="1"/>
        <end position="12"/>
    </location>
</feature>
<keyword evidence="1" id="KW-0347">Helicase</keyword>
<evidence type="ECO:0000256" key="2">
    <source>
        <dbReference type="SAM" id="MobiDB-lite"/>
    </source>
</evidence>
<feature type="domain" description="DNA helicase Pif1-like DEAD-box helicase" evidence="3">
    <location>
        <begin position="876"/>
        <end position="1014"/>
    </location>
</feature>
<dbReference type="eggNOG" id="KOG0987">
    <property type="taxonomic scope" value="Eukaryota"/>
</dbReference>
<dbReference type="GO" id="GO:0000723">
    <property type="term" value="P:telomere maintenance"/>
    <property type="evidence" value="ECO:0007669"/>
    <property type="project" value="InterPro"/>
</dbReference>
<keyword evidence="1" id="KW-0227">DNA damage</keyword>
<dbReference type="GO" id="GO:0043139">
    <property type="term" value="F:5'-3' DNA helicase activity"/>
    <property type="evidence" value="ECO:0007669"/>
    <property type="project" value="UniProtKB-EC"/>
</dbReference>
<comment type="catalytic activity">
    <reaction evidence="1">
        <text>ATP + H2O = ADP + phosphate + H(+)</text>
        <dbReference type="Rhea" id="RHEA:13065"/>
        <dbReference type="ChEBI" id="CHEBI:15377"/>
        <dbReference type="ChEBI" id="CHEBI:15378"/>
        <dbReference type="ChEBI" id="CHEBI:30616"/>
        <dbReference type="ChEBI" id="CHEBI:43474"/>
        <dbReference type="ChEBI" id="CHEBI:456216"/>
        <dbReference type="EC" id="5.6.2.3"/>
    </reaction>
</comment>
<feature type="compositionally biased region" description="Basic and acidic residues" evidence="2">
    <location>
        <begin position="27"/>
        <end position="36"/>
    </location>
</feature>
<evidence type="ECO:0000313" key="5">
    <source>
        <dbReference type="EnsemblPlants" id="Bo5g122800.1"/>
    </source>
</evidence>
<comment type="similarity">
    <text evidence="1">Belongs to the helicase family.</text>
</comment>
<dbReference type="CDD" id="cd18809">
    <property type="entry name" value="SF1_C_RecD"/>
    <property type="match status" value="1"/>
</dbReference>
<dbReference type="SUPFAM" id="SSF52540">
    <property type="entry name" value="P-loop containing nucleoside triphosphate hydrolases"/>
    <property type="match status" value="2"/>
</dbReference>
<dbReference type="Gene3D" id="3.40.50.300">
    <property type="entry name" value="P-loop containing nucleotide triphosphate hydrolases"/>
    <property type="match status" value="2"/>
</dbReference>
<dbReference type="InterPro" id="IPR027417">
    <property type="entry name" value="P-loop_NTPase"/>
</dbReference>
<reference evidence="5 6" key="1">
    <citation type="journal article" date="2014" name="Genome Biol.">
        <title>Transcriptome and methylome profiling reveals relics of genome dominance in the mesopolyploid Brassica oleracea.</title>
        <authorList>
            <person name="Parkin I.A."/>
            <person name="Koh C."/>
            <person name="Tang H."/>
            <person name="Robinson S.J."/>
            <person name="Kagale S."/>
            <person name="Clarke W.E."/>
            <person name="Town C.D."/>
            <person name="Nixon J."/>
            <person name="Krishnakumar V."/>
            <person name="Bidwell S.L."/>
            <person name="Denoeud F."/>
            <person name="Belcram H."/>
            <person name="Links M.G."/>
            <person name="Just J."/>
            <person name="Clarke C."/>
            <person name="Bender T."/>
            <person name="Huebert T."/>
            <person name="Mason A.S."/>
            <person name="Pires J.C."/>
            <person name="Barker G."/>
            <person name="Moore J."/>
            <person name="Walley P.G."/>
            <person name="Manoli S."/>
            <person name="Batley J."/>
            <person name="Edwards D."/>
            <person name="Nelson M.N."/>
            <person name="Wang X."/>
            <person name="Paterson A.H."/>
            <person name="King G."/>
            <person name="Bancroft I."/>
            <person name="Chalhoub B."/>
            <person name="Sharpe A.G."/>
        </authorList>
    </citation>
    <scope>NUCLEOTIDE SEQUENCE</scope>
    <source>
        <strain evidence="5 6">cv. TO1000</strain>
    </source>
</reference>
<keyword evidence="1" id="KW-0378">Hydrolase</keyword>
<dbReference type="Pfam" id="PF14214">
    <property type="entry name" value="Helitron_like_N"/>
    <property type="match status" value="2"/>
</dbReference>
<accession>A0A0D3CJ87</accession>
<organism evidence="5 6">
    <name type="scientific">Brassica oleracea var. oleracea</name>
    <dbReference type="NCBI Taxonomy" id="109376"/>
    <lineage>
        <taxon>Eukaryota</taxon>
        <taxon>Viridiplantae</taxon>
        <taxon>Streptophyta</taxon>
        <taxon>Embryophyta</taxon>
        <taxon>Tracheophyta</taxon>
        <taxon>Spermatophyta</taxon>
        <taxon>Magnoliopsida</taxon>
        <taxon>eudicotyledons</taxon>
        <taxon>Gunneridae</taxon>
        <taxon>Pentapetalae</taxon>
        <taxon>rosids</taxon>
        <taxon>malvids</taxon>
        <taxon>Brassicales</taxon>
        <taxon>Brassicaceae</taxon>
        <taxon>Brassiceae</taxon>
        <taxon>Brassica</taxon>
    </lineage>
</organism>
<dbReference type="GO" id="GO:0005524">
    <property type="term" value="F:ATP binding"/>
    <property type="evidence" value="ECO:0007669"/>
    <property type="project" value="UniProtKB-KW"/>
</dbReference>
<dbReference type="InterPro" id="IPR010285">
    <property type="entry name" value="DNA_helicase_pif1-like_DEAD"/>
</dbReference>
<dbReference type="EC" id="5.6.2.3" evidence="1"/>
<evidence type="ECO:0000259" key="3">
    <source>
        <dbReference type="Pfam" id="PF05970"/>
    </source>
</evidence>
<dbReference type="GO" id="GO:0006281">
    <property type="term" value="P:DNA repair"/>
    <property type="evidence" value="ECO:0007669"/>
    <property type="project" value="UniProtKB-KW"/>
</dbReference>
<dbReference type="PANTHER" id="PTHR10492:SF90">
    <property type="entry name" value="ATP-DEPENDENT DNA HELICASE"/>
    <property type="match status" value="1"/>
</dbReference>
<keyword evidence="1" id="KW-0234">DNA repair</keyword>
<dbReference type="GO" id="GO:0016887">
    <property type="term" value="F:ATP hydrolysis activity"/>
    <property type="evidence" value="ECO:0007669"/>
    <property type="project" value="RHEA"/>
</dbReference>
<keyword evidence="1" id="KW-0233">DNA recombination</keyword>
<dbReference type="Gramene" id="Bo5g122800.1">
    <property type="protein sequence ID" value="Bo5g122800.1"/>
    <property type="gene ID" value="Bo5g122800"/>
</dbReference>
<name>A0A0D3CJ87_BRAOL</name>
<dbReference type="STRING" id="109376.A0A0D3CJ87"/>
<feature type="region of interest" description="Disordered" evidence="2">
    <location>
        <begin position="1"/>
        <end position="36"/>
    </location>
</feature>